<evidence type="ECO:0000256" key="3">
    <source>
        <dbReference type="ARBA" id="ARBA00022723"/>
    </source>
</evidence>
<dbReference type="Pfam" id="PF00107">
    <property type="entry name" value="ADH_zinc_N"/>
    <property type="match status" value="1"/>
</dbReference>
<dbReference type="Gene3D" id="3.90.180.10">
    <property type="entry name" value="Medium-chain alcohol dehydrogenases, catalytic domain"/>
    <property type="match status" value="2"/>
</dbReference>
<proteinExistence type="inferred from homology"/>
<dbReference type="PANTHER" id="PTHR43350:SF19">
    <property type="entry name" value="D-GULOSIDE 3-DEHYDROGENASE"/>
    <property type="match status" value="1"/>
</dbReference>
<evidence type="ECO:0000256" key="1">
    <source>
        <dbReference type="ARBA" id="ARBA00001947"/>
    </source>
</evidence>
<dbReference type="InterPro" id="IPR036291">
    <property type="entry name" value="NAD(P)-bd_dom_sf"/>
</dbReference>
<dbReference type="SUPFAM" id="SSF50129">
    <property type="entry name" value="GroES-like"/>
    <property type="match status" value="1"/>
</dbReference>
<protein>
    <submittedName>
        <fullName evidence="7">Zinc-binding alcohol dehydrogenase</fullName>
    </submittedName>
</protein>
<evidence type="ECO:0000256" key="4">
    <source>
        <dbReference type="ARBA" id="ARBA00022833"/>
    </source>
</evidence>
<keyword evidence="4" id="KW-0862">Zinc</keyword>
<organism evidence="7 8">
    <name type="scientific">Georgenia yuyongxinii</name>
    <dbReference type="NCBI Taxonomy" id="2589797"/>
    <lineage>
        <taxon>Bacteria</taxon>
        <taxon>Bacillati</taxon>
        <taxon>Actinomycetota</taxon>
        <taxon>Actinomycetes</taxon>
        <taxon>Micrococcales</taxon>
        <taxon>Bogoriellaceae</taxon>
        <taxon>Georgenia</taxon>
    </lineage>
</organism>
<feature type="domain" description="Alcohol dehydrogenase-like C-terminal" evidence="6">
    <location>
        <begin position="171"/>
        <end position="288"/>
    </location>
</feature>
<keyword evidence="5" id="KW-0560">Oxidoreductase</keyword>
<dbReference type="AlphaFoldDB" id="A0A552WWY6"/>
<keyword evidence="3" id="KW-0479">Metal-binding</keyword>
<comment type="cofactor">
    <cofactor evidence="1">
        <name>Zn(2+)</name>
        <dbReference type="ChEBI" id="CHEBI:29105"/>
    </cofactor>
</comment>
<evidence type="ECO:0000256" key="2">
    <source>
        <dbReference type="ARBA" id="ARBA00008072"/>
    </source>
</evidence>
<dbReference type="InterPro" id="IPR013149">
    <property type="entry name" value="ADH-like_C"/>
</dbReference>
<accession>A0A552WWY6</accession>
<dbReference type="RefSeq" id="WP_143416884.1">
    <property type="nucleotide sequence ID" value="NZ_VJXR01000003.1"/>
</dbReference>
<keyword evidence="8" id="KW-1185">Reference proteome</keyword>
<dbReference type="GO" id="GO:0046872">
    <property type="term" value="F:metal ion binding"/>
    <property type="evidence" value="ECO:0007669"/>
    <property type="project" value="UniProtKB-KW"/>
</dbReference>
<dbReference type="Proteomes" id="UP000318693">
    <property type="component" value="Unassembled WGS sequence"/>
</dbReference>
<dbReference type="CDD" id="cd08255">
    <property type="entry name" value="2-desacetyl-2-hydroxyethyl_bacteriochlorophyllide_like"/>
    <property type="match status" value="1"/>
</dbReference>
<sequence>MPDVVRFTAPRVVEVVPVPTVVLQPGQVRIRTIASGISAGTEMTAYRGTSPYLTSVWDPQLRLFQHREDPSAGYPLEGWGYSEVGEIVEMAERLTMPQPGDVAVGDLVWGIWGHRTEGVVDAVELRGHGFPVGVNPVMGCFVRVGAIALNAVLAAHSTLGFTVCVIGQGVVGLLATRYAVLTGATVIAVEQIPRRREMAVRMGAHHVLEPGPDLPRHVRELTGGAGVDSAVEISGSYAGLQAATRTVGLDGVVVAAGFYQGQDEVLRLGEEFHHNRVQIVASQIGSVPSVLRSRWDVPRLQRTVVELLLRGEPDVLSMVTHRYPLARAAEAYAMLDEGGADALQVILEAS</sequence>
<dbReference type="Gene3D" id="3.40.50.720">
    <property type="entry name" value="NAD(P)-binding Rossmann-like Domain"/>
    <property type="match status" value="1"/>
</dbReference>
<dbReference type="PANTHER" id="PTHR43350">
    <property type="entry name" value="NAD-DEPENDENT ALCOHOL DEHYDROGENASE"/>
    <property type="match status" value="1"/>
</dbReference>
<reference evidence="7 8" key="1">
    <citation type="submission" date="2019-07" db="EMBL/GenBank/DDBJ databases">
        <title>Georgenia wutianyii sp. nov. and Georgenia *** sp. nov. isolated from plateau pika (Ochotona curzoniae) in the Qinghai-Tibet plateau of China.</title>
        <authorList>
            <person name="Tian Z."/>
        </authorList>
    </citation>
    <scope>NUCLEOTIDE SEQUENCE [LARGE SCALE GENOMIC DNA]</scope>
    <source>
        <strain evidence="7 8">Z446</strain>
    </source>
</reference>
<evidence type="ECO:0000256" key="5">
    <source>
        <dbReference type="ARBA" id="ARBA00023002"/>
    </source>
</evidence>
<gene>
    <name evidence="7" type="ORF">FJ693_02115</name>
</gene>
<dbReference type="InterPro" id="IPR011032">
    <property type="entry name" value="GroES-like_sf"/>
</dbReference>
<dbReference type="EMBL" id="VJXR01000003">
    <property type="protein sequence ID" value="TRW47312.1"/>
    <property type="molecule type" value="Genomic_DNA"/>
</dbReference>
<comment type="caution">
    <text evidence="7">The sequence shown here is derived from an EMBL/GenBank/DDBJ whole genome shotgun (WGS) entry which is preliminary data.</text>
</comment>
<dbReference type="GO" id="GO:0016491">
    <property type="term" value="F:oxidoreductase activity"/>
    <property type="evidence" value="ECO:0007669"/>
    <property type="project" value="UniProtKB-KW"/>
</dbReference>
<evidence type="ECO:0000259" key="6">
    <source>
        <dbReference type="Pfam" id="PF00107"/>
    </source>
</evidence>
<evidence type="ECO:0000313" key="8">
    <source>
        <dbReference type="Proteomes" id="UP000318693"/>
    </source>
</evidence>
<comment type="similarity">
    <text evidence="2">Belongs to the zinc-containing alcohol dehydrogenase family.</text>
</comment>
<evidence type="ECO:0000313" key="7">
    <source>
        <dbReference type="EMBL" id="TRW47312.1"/>
    </source>
</evidence>
<name>A0A552WWY6_9MICO</name>
<dbReference type="SUPFAM" id="SSF51735">
    <property type="entry name" value="NAD(P)-binding Rossmann-fold domains"/>
    <property type="match status" value="1"/>
</dbReference>